<dbReference type="GO" id="GO:0009307">
    <property type="term" value="P:DNA restriction-modification system"/>
    <property type="evidence" value="ECO:0007669"/>
    <property type="project" value="UniProtKB-KW"/>
</dbReference>
<dbReference type="REBASE" id="35926">
    <property type="entry name" value="M.SphSyn19ORF154P"/>
</dbReference>
<keyword evidence="3 10" id="KW-0489">Methyltransferase</keyword>
<gene>
    <name evidence="10" type="primary">dam</name>
    <name evidence="10" type="ORF">Syn19_154</name>
</gene>
<evidence type="ECO:0000256" key="1">
    <source>
        <dbReference type="ARBA" id="ARBA00010203"/>
    </source>
</evidence>
<dbReference type="InterPro" id="IPR001091">
    <property type="entry name" value="RM_Methyltransferase"/>
</dbReference>
<protein>
    <recommendedName>
        <fullName evidence="2">site-specific DNA-methyltransferase (cytosine-N(4)-specific)</fullName>
        <ecNumber evidence="2">2.1.1.113</ecNumber>
    </recommendedName>
</protein>
<keyword evidence="11" id="KW-1185">Reference proteome</keyword>
<evidence type="ECO:0000256" key="4">
    <source>
        <dbReference type="ARBA" id="ARBA00022679"/>
    </source>
</evidence>
<dbReference type="Proteomes" id="UP000006535">
    <property type="component" value="Segment"/>
</dbReference>
<dbReference type="PANTHER" id="PTHR13370">
    <property type="entry name" value="RNA METHYLASE-RELATED"/>
    <property type="match status" value="1"/>
</dbReference>
<reference evidence="10 11" key="1">
    <citation type="journal article" date="2010" name="Environ. Microbiol.">
        <title>Genomic analysis of oceanic cyanobacterial myoviruses compared with T4-like myoviruses from diverse hosts and environments.</title>
        <authorList>
            <person name="Sullivan M.B."/>
            <person name="Huang K.H."/>
            <person name="Ignacio-Espinoza J.C."/>
            <person name="Berlin A.M."/>
            <person name="Kelly L."/>
            <person name="Weigele P.R."/>
            <person name="DeFrancesco A.S."/>
            <person name="Kern S.E."/>
            <person name="Thompson L.R."/>
            <person name="Young S."/>
            <person name="Yandava C."/>
            <person name="Fu R."/>
            <person name="Krastins B."/>
            <person name="Chase M."/>
            <person name="Sarracino D."/>
            <person name="Osburne M.S."/>
            <person name="Henn M.R."/>
            <person name="Chisholm S.W."/>
        </authorList>
    </citation>
    <scope>NUCLEOTIDE SEQUENCE [LARGE SCALE GENOMIC DNA]</scope>
    <source>
        <strain evidence="10">Syn19</strain>
    </source>
</reference>
<evidence type="ECO:0000256" key="5">
    <source>
        <dbReference type="ARBA" id="ARBA00022691"/>
    </source>
</evidence>
<keyword evidence="5" id="KW-0949">S-adenosyl-L-methionine</keyword>
<dbReference type="GO" id="GO:0032259">
    <property type="term" value="P:methylation"/>
    <property type="evidence" value="ECO:0007669"/>
    <property type="project" value="UniProtKB-KW"/>
</dbReference>
<dbReference type="GO" id="GO:0015667">
    <property type="term" value="F:site-specific DNA-methyltransferase (cytosine-N4-specific) activity"/>
    <property type="evidence" value="ECO:0007669"/>
    <property type="project" value="UniProtKB-EC"/>
</dbReference>
<proteinExistence type="inferred from homology"/>
<dbReference type="InterPro" id="IPR002941">
    <property type="entry name" value="DNA_methylase_N4/N6"/>
</dbReference>
<evidence type="ECO:0000256" key="6">
    <source>
        <dbReference type="ARBA" id="ARBA00022747"/>
    </source>
</evidence>
<keyword evidence="6" id="KW-0680">Restriction system</keyword>
<dbReference type="EC" id="2.1.1.113" evidence="2"/>
<keyword evidence="4" id="KW-0808">Transferase</keyword>
<dbReference type="EMBL" id="GU071106">
    <property type="protein sequence ID" value="ADO99403.1"/>
    <property type="molecule type" value="Genomic_DNA"/>
</dbReference>
<dbReference type="Gene3D" id="3.40.50.150">
    <property type="entry name" value="Vaccinia Virus protein VP39"/>
    <property type="match status" value="1"/>
</dbReference>
<evidence type="ECO:0000259" key="9">
    <source>
        <dbReference type="Pfam" id="PF01555"/>
    </source>
</evidence>
<evidence type="ECO:0000256" key="8">
    <source>
        <dbReference type="ARBA" id="ARBA00049120"/>
    </source>
</evidence>
<sequence>MAHQVFQRMIYLKDCLEGMKELEDGSIDAIITSPPYNLNIKYGRYSDNKPRQEYLSWLVDIFREAKRILADDGHLFVNMGYSNIDPWIGMEVGLALREDWILQNHINWVKSIHVNGKTSGHFKPINSKRFVCPTWEHLFHFTKDGNVEIDRLSVGVQYEYYEANIRGNNTAETKPNLRDKGNCWFVPYETINSKELRGKHPATFPVKLAEDCLKLTGKDTGIALDPFMGTGTTAVAAQILGWDCIGYDIDEDYIKFANNRLNQGLTSFLS</sequence>
<dbReference type="PROSITE" id="PS00093">
    <property type="entry name" value="N4_MTASE"/>
    <property type="match status" value="1"/>
</dbReference>
<dbReference type="InterPro" id="IPR029063">
    <property type="entry name" value="SAM-dependent_MTases_sf"/>
</dbReference>
<evidence type="ECO:0000313" key="10">
    <source>
        <dbReference type="EMBL" id="ADO99403.1"/>
    </source>
</evidence>
<dbReference type="SUPFAM" id="SSF53335">
    <property type="entry name" value="S-adenosyl-L-methionine-dependent methyltransferases"/>
    <property type="match status" value="1"/>
</dbReference>
<dbReference type="RefSeq" id="YP_004323987.1">
    <property type="nucleotide sequence ID" value="NC_015286.1"/>
</dbReference>
<keyword evidence="7" id="KW-0238">DNA-binding</keyword>
<evidence type="ECO:0000256" key="3">
    <source>
        <dbReference type="ARBA" id="ARBA00022603"/>
    </source>
</evidence>
<dbReference type="PANTHER" id="PTHR13370:SF3">
    <property type="entry name" value="TRNA (GUANINE(10)-N2)-METHYLTRANSFERASE HOMOLOG"/>
    <property type="match status" value="1"/>
</dbReference>
<accession>E3SQB9</accession>
<dbReference type="OrthoDB" id="3832at10239"/>
<dbReference type="GO" id="GO:0003677">
    <property type="term" value="F:DNA binding"/>
    <property type="evidence" value="ECO:0007669"/>
    <property type="project" value="UniProtKB-KW"/>
</dbReference>
<dbReference type="KEGG" id="vg:10328415"/>
<organism evidence="10 11">
    <name type="scientific">Synechococcus phage Syn19</name>
    <dbReference type="NCBI Taxonomy" id="445684"/>
    <lineage>
        <taxon>Viruses</taxon>
        <taxon>Duplodnaviria</taxon>
        <taxon>Heunggongvirae</taxon>
        <taxon>Uroviricota</taxon>
        <taxon>Caudoviricetes</taxon>
        <taxon>Pantevenvirales</taxon>
        <taxon>Kyanoviridae</taxon>
        <taxon>Pontusvirus</taxon>
        <taxon>Pontusvirus syn19</taxon>
    </lineage>
</organism>
<dbReference type="Pfam" id="PF01555">
    <property type="entry name" value="N6_N4_Mtase"/>
    <property type="match status" value="1"/>
</dbReference>
<feature type="domain" description="DNA methylase N-4/N-6" evidence="9">
    <location>
        <begin position="27"/>
        <end position="258"/>
    </location>
</feature>
<evidence type="ECO:0000256" key="2">
    <source>
        <dbReference type="ARBA" id="ARBA00012185"/>
    </source>
</evidence>
<comment type="similarity">
    <text evidence="1">Belongs to the N(4)/N(6)-methyltransferase family. N(4) subfamily.</text>
</comment>
<name>E3SQB9_9CAUD</name>
<dbReference type="InterPro" id="IPR017985">
    <property type="entry name" value="MeTrfase_CN4_CS"/>
</dbReference>
<dbReference type="GeneID" id="10328415"/>
<comment type="catalytic activity">
    <reaction evidence="8">
        <text>a 2'-deoxycytidine in DNA + S-adenosyl-L-methionine = an N(4)-methyl-2'-deoxycytidine in DNA + S-adenosyl-L-homocysteine + H(+)</text>
        <dbReference type="Rhea" id="RHEA:16857"/>
        <dbReference type="Rhea" id="RHEA-COMP:11369"/>
        <dbReference type="Rhea" id="RHEA-COMP:13674"/>
        <dbReference type="ChEBI" id="CHEBI:15378"/>
        <dbReference type="ChEBI" id="CHEBI:57856"/>
        <dbReference type="ChEBI" id="CHEBI:59789"/>
        <dbReference type="ChEBI" id="CHEBI:85452"/>
        <dbReference type="ChEBI" id="CHEBI:137933"/>
        <dbReference type="EC" id="2.1.1.113"/>
    </reaction>
</comment>
<dbReference type="SMR" id="E3SQB9"/>
<dbReference type="PRINTS" id="PR00508">
    <property type="entry name" value="S21N4MTFRASE"/>
</dbReference>
<evidence type="ECO:0000256" key="7">
    <source>
        <dbReference type="ARBA" id="ARBA00023125"/>
    </source>
</evidence>
<evidence type="ECO:0000313" key="11">
    <source>
        <dbReference type="Proteomes" id="UP000006535"/>
    </source>
</evidence>
<dbReference type="GO" id="GO:0008170">
    <property type="term" value="F:N-methyltransferase activity"/>
    <property type="evidence" value="ECO:0007669"/>
    <property type="project" value="InterPro"/>
</dbReference>